<comment type="caution">
    <text evidence="6">The sequence shown here is derived from an EMBL/GenBank/DDBJ whole genome shotgun (WGS) entry which is preliminary data.</text>
</comment>
<dbReference type="PROSITE" id="PS00584">
    <property type="entry name" value="PFKB_KINASES_2"/>
    <property type="match status" value="1"/>
</dbReference>
<dbReference type="PANTHER" id="PTHR10584">
    <property type="entry name" value="SUGAR KINASE"/>
    <property type="match status" value="1"/>
</dbReference>
<evidence type="ECO:0000313" key="6">
    <source>
        <dbReference type="EMBL" id="GAA2608456.1"/>
    </source>
</evidence>
<sequence length="310" mass="32238">MNDRPERIVVVGQIARDLVVVVDETPEAHKAVPVRRRREMLGGKGANQAVGLAQLGVPVALVGVIGEDAVADALCSQARRDGIDVSGVIRRSGASTGLIIDIVDSDGEWRYLEDLPDEVLLSENDIRAAGAVLAQASWVCVQLQQPIQAVRTAVDIARDAGARVILDGVPADGGRELLEACFALRADAHEAELLAGAPIDSVDAALRLARRLIEDGLSVVALAIDPFGNVVVWEGGHLVLPLVDTPVVDTTGAGDAFVAGFTAALARGDSVSGAARLATAAAAATVGHPGGRPDLSQAVLDWYLRLLDES</sequence>
<protein>
    <submittedName>
        <fullName evidence="6">PfkB family carbohydrate kinase</fullName>
    </submittedName>
</protein>
<dbReference type="RefSeq" id="WP_344544698.1">
    <property type="nucleotide sequence ID" value="NZ_BAAATD010000006.1"/>
</dbReference>
<comment type="similarity">
    <text evidence="1 4">Belongs to the carbohydrate kinase PfkB family.</text>
</comment>
<organism evidence="6 7">
    <name type="scientific">Actinomadura fulvescens</name>
    <dbReference type="NCBI Taxonomy" id="46160"/>
    <lineage>
        <taxon>Bacteria</taxon>
        <taxon>Bacillati</taxon>
        <taxon>Actinomycetota</taxon>
        <taxon>Actinomycetes</taxon>
        <taxon>Streptosporangiales</taxon>
        <taxon>Thermomonosporaceae</taxon>
        <taxon>Actinomadura</taxon>
    </lineage>
</organism>
<dbReference type="InterPro" id="IPR002139">
    <property type="entry name" value="Ribo/fructo_kinase"/>
</dbReference>
<gene>
    <name evidence="6" type="ORF">GCM10010411_48350</name>
</gene>
<dbReference type="SUPFAM" id="SSF53613">
    <property type="entry name" value="Ribokinase-like"/>
    <property type="match status" value="1"/>
</dbReference>
<keyword evidence="3 4" id="KW-0418">Kinase</keyword>
<dbReference type="GO" id="GO:0016301">
    <property type="term" value="F:kinase activity"/>
    <property type="evidence" value="ECO:0007669"/>
    <property type="project" value="UniProtKB-KW"/>
</dbReference>
<dbReference type="PANTHER" id="PTHR10584:SF166">
    <property type="entry name" value="RIBOKINASE"/>
    <property type="match status" value="1"/>
</dbReference>
<dbReference type="Gene3D" id="3.40.1190.20">
    <property type="match status" value="1"/>
</dbReference>
<evidence type="ECO:0000256" key="3">
    <source>
        <dbReference type="ARBA" id="ARBA00022777"/>
    </source>
</evidence>
<dbReference type="EMBL" id="BAAATD010000006">
    <property type="protein sequence ID" value="GAA2608456.1"/>
    <property type="molecule type" value="Genomic_DNA"/>
</dbReference>
<evidence type="ECO:0000313" key="7">
    <source>
        <dbReference type="Proteomes" id="UP001501509"/>
    </source>
</evidence>
<keyword evidence="7" id="KW-1185">Reference proteome</keyword>
<keyword evidence="2 4" id="KW-0808">Transferase</keyword>
<dbReference type="InterPro" id="IPR002173">
    <property type="entry name" value="Carboh/pur_kinase_PfkB_CS"/>
</dbReference>
<dbReference type="PRINTS" id="PR00990">
    <property type="entry name" value="RIBOKINASE"/>
</dbReference>
<dbReference type="InterPro" id="IPR011611">
    <property type="entry name" value="PfkB_dom"/>
</dbReference>
<evidence type="ECO:0000256" key="2">
    <source>
        <dbReference type="ARBA" id="ARBA00022679"/>
    </source>
</evidence>
<feature type="domain" description="Carbohydrate kinase PfkB" evidence="5">
    <location>
        <begin position="6"/>
        <end position="295"/>
    </location>
</feature>
<evidence type="ECO:0000259" key="5">
    <source>
        <dbReference type="Pfam" id="PF00294"/>
    </source>
</evidence>
<name>A0ABN3PYJ6_9ACTN</name>
<dbReference type="InterPro" id="IPR029056">
    <property type="entry name" value="Ribokinase-like"/>
</dbReference>
<dbReference type="PROSITE" id="PS00583">
    <property type="entry name" value="PFKB_KINASES_1"/>
    <property type="match status" value="1"/>
</dbReference>
<evidence type="ECO:0000256" key="1">
    <source>
        <dbReference type="ARBA" id="ARBA00010688"/>
    </source>
</evidence>
<dbReference type="Pfam" id="PF00294">
    <property type="entry name" value="PfkB"/>
    <property type="match status" value="1"/>
</dbReference>
<evidence type="ECO:0000256" key="4">
    <source>
        <dbReference type="RuleBase" id="RU003704"/>
    </source>
</evidence>
<dbReference type="Proteomes" id="UP001501509">
    <property type="component" value="Unassembled WGS sequence"/>
</dbReference>
<proteinExistence type="inferred from homology"/>
<accession>A0ABN3PYJ6</accession>
<reference evidence="6 7" key="1">
    <citation type="journal article" date="2019" name="Int. J. Syst. Evol. Microbiol.">
        <title>The Global Catalogue of Microorganisms (GCM) 10K type strain sequencing project: providing services to taxonomists for standard genome sequencing and annotation.</title>
        <authorList>
            <consortium name="The Broad Institute Genomics Platform"/>
            <consortium name="The Broad Institute Genome Sequencing Center for Infectious Disease"/>
            <person name="Wu L."/>
            <person name="Ma J."/>
        </authorList>
    </citation>
    <scope>NUCLEOTIDE SEQUENCE [LARGE SCALE GENOMIC DNA]</scope>
    <source>
        <strain evidence="6 7">JCM 6833</strain>
    </source>
</reference>